<name>A0A8J2MBC3_COTCN</name>
<evidence type="ECO:0000313" key="2">
    <source>
        <dbReference type="EMBL" id="CAG5078015.1"/>
    </source>
</evidence>
<feature type="compositionally biased region" description="Polar residues" evidence="1">
    <location>
        <begin position="43"/>
        <end position="59"/>
    </location>
</feature>
<organism evidence="2 3">
    <name type="scientific">Cotesia congregata</name>
    <name type="common">Parasitoid wasp</name>
    <name type="synonym">Apanteles congregatus</name>
    <dbReference type="NCBI Taxonomy" id="51543"/>
    <lineage>
        <taxon>Eukaryota</taxon>
        <taxon>Metazoa</taxon>
        <taxon>Ecdysozoa</taxon>
        <taxon>Arthropoda</taxon>
        <taxon>Hexapoda</taxon>
        <taxon>Insecta</taxon>
        <taxon>Pterygota</taxon>
        <taxon>Neoptera</taxon>
        <taxon>Endopterygota</taxon>
        <taxon>Hymenoptera</taxon>
        <taxon>Apocrita</taxon>
        <taxon>Ichneumonoidea</taxon>
        <taxon>Braconidae</taxon>
        <taxon>Microgastrinae</taxon>
        <taxon>Cotesia</taxon>
    </lineage>
</organism>
<sequence length="561" mass="63709">MKKFQLYSRSSQYRILKNSQERDDSSSDEEVDRINSKRGQPREINQNCRPTRSFNNTNCNRSDENENDESLSEEDANNVLHSINDKIYLDDDNIDHGFEEAENIRNNRDINDEEIYETDSDDDSESSREFDGSSSSEESSASENDTDSDDDMENGLPNNNENLDSPLYESAPLSCGESILSILLLIIRHKLSSVVLKDILKIIRIHCSLPNLCIKSLYKFKKIFSSIPGHQNPVKIRGMIICGTCDLPAKAGFLNMKGHRGIYGCCKCKIKSEKLGNFRIFPYSNALPLRSSAITTQEGQRAFLSGKPIDGVKGPTTLSKIAYNFVENTVVDSMHCIYLGITKKLMSLWFDSKYHSENFSMRDHIAAIDKKIKSIKPPNFSVRLPRSVSDFKYWKASELQCWLLYYSVAVLDSIMSKAHYDHHMLLVLGVSLLNQSSVSQGMIQLASKVLNEYVSKFENLYDRKYLTCNLHQLLHLPDDVMNFGPLFITSCFPFENLNGILKRCYCKDSCENCEKNSSYYAIINECTVDNAVISNEHLNIGSIGRRSDKAMIAVEISKLEL</sequence>
<dbReference type="EMBL" id="CAJNRD030001117">
    <property type="protein sequence ID" value="CAG5078015.1"/>
    <property type="molecule type" value="Genomic_DNA"/>
</dbReference>
<dbReference type="Proteomes" id="UP000786811">
    <property type="component" value="Unassembled WGS sequence"/>
</dbReference>
<feature type="region of interest" description="Disordered" evidence="1">
    <location>
        <begin position="104"/>
        <end position="163"/>
    </location>
</feature>
<feature type="compositionally biased region" description="Acidic residues" evidence="1">
    <location>
        <begin position="111"/>
        <end position="124"/>
    </location>
</feature>
<comment type="caution">
    <text evidence="2">The sequence shown here is derived from an EMBL/GenBank/DDBJ whole genome shotgun (WGS) entry which is preliminary data.</text>
</comment>
<dbReference type="PANTHER" id="PTHR46579:SF1">
    <property type="entry name" value="F5_8 TYPE C DOMAIN-CONTAINING PROTEIN"/>
    <property type="match status" value="1"/>
</dbReference>
<feature type="region of interest" description="Disordered" evidence="1">
    <location>
        <begin position="15"/>
        <end position="74"/>
    </location>
</feature>
<dbReference type="PANTHER" id="PTHR46579">
    <property type="entry name" value="F5/8 TYPE C DOMAIN-CONTAINING PROTEIN-RELATED"/>
    <property type="match status" value="1"/>
</dbReference>
<feature type="compositionally biased region" description="Low complexity" evidence="1">
    <location>
        <begin position="132"/>
        <end position="143"/>
    </location>
</feature>
<gene>
    <name evidence="2" type="ORF">HICCMSTLAB_LOCUS2620</name>
</gene>
<feature type="non-terminal residue" evidence="2">
    <location>
        <position position="1"/>
    </location>
</feature>
<protein>
    <submittedName>
        <fullName evidence="2">Uncharacterized protein</fullName>
    </submittedName>
</protein>
<evidence type="ECO:0000256" key="1">
    <source>
        <dbReference type="SAM" id="MobiDB-lite"/>
    </source>
</evidence>
<dbReference type="OrthoDB" id="10028922at2759"/>
<feature type="compositionally biased region" description="Acidic residues" evidence="1">
    <location>
        <begin position="65"/>
        <end position="74"/>
    </location>
</feature>
<feature type="compositionally biased region" description="Acidic residues" evidence="1">
    <location>
        <begin position="144"/>
        <end position="153"/>
    </location>
</feature>
<keyword evidence="3" id="KW-1185">Reference proteome</keyword>
<evidence type="ECO:0000313" key="3">
    <source>
        <dbReference type="Proteomes" id="UP000786811"/>
    </source>
</evidence>
<accession>A0A8J2MBC3</accession>
<proteinExistence type="predicted"/>
<reference evidence="2" key="1">
    <citation type="submission" date="2021-04" db="EMBL/GenBank/DDBJ databases">
        <authorList>
            <person name="Chebbi M.A.C M."/>
        </authorList>
    </citation>
    <scope>NUCLEOTIDE SEQUENCE</scope>
</reference>
<dbReference type="AlphaFoldDB" id="A0A8J2MBC3"/>